<name>A0A1F5S139_9BACT</name>
<dbReference type="AlphaFoldDB" id="A0A1F5S139"/>
<reference evidence="1 2" key="1">
    <citation type="journal article" date="2016" name="Nat. Commun.">
        <title>Thousands of microbial genomes shed light on interconnected biogeochemical processes in an aquifer system.</title>
        <authorList>
            <person name="Anantharaman K."/>
            <person name="Brown C.T."/>
            <person name="Hug L.A."/>
            <person name="Sharon I."/>
            <person name="Castelle C.J."/>
            <person name="Probst A.J."/>
            <person name="Thomas B.C."/>
            <person name="Singh A."/>
            <person name="Wilkins M.J."/>
            <person name="Karaoz U."/>
            <person name="Brodie E.L."/>
            <person name="Williams K.H."/>
            <person name="Hubbard S.S."/>
            <person name="Banfield J.F."/>
        </authorList>
    </citation>
    <scope>NUCLEOTIDE SEQUENCE [LARGE SCALE GENOMIC DNA]</scope>
</reference>
<organism evidence="1 2">
    <name type="scientific">Candidatus Falkowbacteria bacterium RBG_13_39_14</name>
    <dbReference type="NCBI Taxonomy" id="1797985"/>
    <lineage>
        <taxon>Bacteria</taxon>
        <taxon>Candidatus Falkowiibacteriota</taxon>
    </lineage>
</organism>
<protein>
    <submittedName>
        <fullName evidence="1">Uncharacterized protein</fullName>
    </submittedName>
</protein>
<evidence type="ECO:0000313" key="1">
    <source>
        <dbReference type="EMBL" id="OGF20384.1"/>
    </source>
</evidence>
<dbReference type="EMBL" id="MFFS01000091">
    <property type="protein sequence ID" value="OGF20384.1"/>
    <property type="molecule type" value="Genomic_DNA"/>
</dbReference>
<gene>
    <name evidence="1" type="ORF">A2Y83_03475</name>
</gene>
<proteinExistence type="predicted"/>
<accession>A0A1F5S139</accession>
<sequence length="61" mass="6912">MACFSNFSPNMIRVIKASVNLYGKNQISIVAFEEKIGLIIESEKIYITLKSVFEINWEALG</sequence>
<dbReference type="Proteomes" id="UP000178323">
    <property type="component" value="Unassembled WGS sequence"/>
</dbReference>
<comment type="caution">
    <text evidence="1">The sequence shown here is derived from an EMBL/GenBank/DDBJ whole genome shotgun (WGS) entry which is preliminary data.</text>
</comment>
<evidence type="ECO:0000313" key="2">
    <source>
        <dbReference type="Proteomes" id="UP000178323"/>
    </source>
</evidence>